<keyword evidence="1" id="KW-0812">Transmembrane</keyword>
<organism evidence="2 3">
    <name type="scientific">Alteriqipengyuania abyssalis</name>
    <dbReference type="NCBI Taxonomy" id="2860200"/>
    <lineage>
        <taxon>Bacteria</taxon>
        <taxon>Pseudomonadati</taxon>
        <taxon>Pseudomonadota</taxon>
        <taxon>Alphaproteobacteria</taxon>
        <taxon>Sphingomonadales</taxon>
        <taxon>Erythrobacteraceae</taxon>
        <taxon>Alteriqipengyuania</taxon>
    </lineage>
</organism>
<proteinExistence type="predicted"/>
<evidence type="ECO:0000313" key="3">
    <source>
        <dbReference type="Proteomes" id="UP000759298"/>
    </source>
</evidence>
<gene>
    <name evidence="2" type="ORF">KYN89_14470</name>
</gene>
<dbReference type="RefSeq" id="WP_222825731.1">
    <property type="nucleotide sequence ID" value="NZ_JAHWXP010000004.1"/>
</dbReference>
<evidence type="ECO:0000313" key="2">
    <source>
        <dbReference type="EMBL" id="MBY8338251.1"/>
    </source>
</evidence>
<comment type="caution">
    <text evidence="2">The sequence shown here is derived from an EMBL/GenBank/DDBJ whole genome shotgun (WGS) entry which is preliminary data.</text>
</comment>
<reference evidence="2 3" key="1">
    <citation type="submission" date="2021-07" db="EMBL/GenBank/DDBJ databases">
        <title>Alteriqipengyuania abyssalis NZ-12B nov, sp.nov isolated from deep sea sponge in pacific ocean.</title>
        <authorList>
            <person name="Tareen S."/>
            <person name="Wink J."/>
        </authorList>
    </citation>
    <scope>NUCLEOTIDE SEQUENCE [LARGE SCALE GENOMIC DNA]</scope>
    <source>
        <strain evidence="2 3">NZ-12B</strain>
    </source>
</reference>
<keyword evidence="1" id="KW-0472">Membrane</keyword>
<name>A0ABS7PGQ5_9SPHN</name>
<accession>A0ABS7PGQ5</accession>
<feature type="transmembrane region" description="Helical" evidence="1">
    <location>
        <begin position="45"/>
        <end position="69"/>
    </location>
</feature>
<keyword evidence="3" id="KW-1185">Reference proteome</keyword>
<feature type="transmembrane region" description="Helical" evidence="1">
    <location>
        <begin position="81"/>
        <end position="100"/>
    </location>
</feature>
<evidence type="ECO:0000256" key="1">
    <source>
        <dbReference type="SAM" id="Phobius"/>
    </source>
</evidence>
<protein>
    <submittedName>
        <fullName evidence="2">Uncharacterized protein</fullName>
    </submittedName>
</protein>
<feature type="transmembrane region" description="Helical" evidence="1">
    <location>
        <begin position="131"/>
        <end position="152"/>
    </location>
</feature>
<dbReference type="Proteomes" id="UP000759298">
    <property type="component" value="Unassembled WGS sequence"/>
</dbReference>
<keyword evidence="1" id="KW-1133">Transmembrane helix</keyword>
<dbReference type="EMBL" id="JAHWXP010000004">
    <property type="protein sequence ID" value="MBY8338251.1"/>
    <property type="molecule type" value="Genomic_DNA"/>
</dbReference>
<sequence>MIFLVLSALVAIFVTTWTTFALSALNDLAQGESPLALIDLINPLAWALILLWGAFLALIPTTVLLGIAFASARRFGAGCRVVGLIAGLVHACAGNAVKFADLSLHDPNSGLWPTVATGFGLIEMLPGQSGLLVIPSSALGGWFAGAFFARLIRPIPALPNQAS</sequence>